<dbReference type="Proteomes" id="UP000820669">
    <property type="component" value="Unassembled WGS sequence"/>
</dbReference>
<dbReference type="EMBL" id="JAAXLA010000063">
    <property type="protein sequence ID" value="NMI00732.1"/>
    <property type="molecule type" value="Genomic_DNA"/>
</dbReference>
<sequence length="107" mass="12098">MVLRRRRPEPAAGGEMMPLFCVLEHRVSTYPRAPRFDPDRAVRERAAFLVEARREWFAAHDELDWRARCAAEAESLAAHGAALDEDGHDVAVAAFRAWLLDGRGPFL</sequence>
<proteinExistence type="predicted"/>
<name>A0ABX1SGP4_9PSEU</name>
<protein>
    <submittedName>
        <fullName evidence="1">M3 family oligoendopeptidase</fullName>
    </submittedName>
</protein>
<dbReference type="RefSeq" id="WP_169384196.1">
    <property type="nucleotide sequence ID" value="NZ_JAAXLA010000063.1"/>
</dbReference>
<evidence type="ECO:0000313" key="1">
    <source>
        <dbReference type="EMBL" id="NMI00732.1"/>
    </source>
</evidence>
<accession>A0ABX1SGP4</accession>
<comment type="caution">
    <text evidence="1">The sequence shown here is derived from an EMBL/GenBank/DDBJ whole genome shotgun (WGS) entry which is preliminary data.</text>
</comment>
<organism evidence="1 2">
    <name type="scientific">Pseudonocardia acidicola</name>
    <dbReference type="NCBI Taxonomy" id="2724939"/>
    <lineage>
        <taxon>Bacteria</taxon>
        <taxon>Bacillati</taxon>
        <taxon>Actinomycetota</taxon>
        <taxon>Actinomycetes</taxon>
        <taxon>Pseudonocardiales</taxon>
        <taxon>Pseudonocardiaceae</taxon>
        <taxon>Pseudonocardia</taxon>
    </lineage>
</organism>
<keyword evidence="2" id="KW-1185">Reference proteome</keyword>
<reference evidence="1 2" key="1">
    <citation type="submission" date="2020-04" db="EMBL/GenBank/DDBJ databases">
        <authorList>
            <person name="Klaysubun C."/>
            <person name="Duangmal K."/>
            <person name="Lipun K."/>
        </authorList>
    </citation>
    <scope>NUCLEOTIDE SEQUENCE [LARGE SCALE GENOMIC DNA]</scope>
    <source>
        <strain evidence="1 2">K10HN5</strain>
    </source>
</reference>
<evidence type="ECO:0000313" key="2">
    <source>
        <dbReference type="Proteomes" id="UP000820669"/>
    </source>
</evidence>
<gene>
    <name evidence="1" type="ORF">HF526_25995</name>
</gene>